<dbReference type="AlphaFoldDB" id="A0AA39XRW5"/>
<dbReference type="EMBL" id="JAULSV010000007">
    <property type="protein sequence ID" value="KAK0639093.1"/>
    <property type="molecule type" value="Genomic_DNA"/>
</dbReference>
<sequence length="378" mass="39938">MNGPSSITGLSDNVGASAEALNNAGRHIETLTAKINDQAQDLQALTTKCGNLELAAKEFADHTARDEAAKNALAEAVAGLKQVVMDPQRAKAAEKTADKKPTDAETLEALASKVDNQAADFRTLASVCMEIRVAIAGSDEVQAPEGLVEKIDALISICKGIEGASTSCQHSEAVNTLPDNMESLTSVCQEIKAALAGSDEAQAPEGLVSRTESLTSVCAEIKSATEGPAKAVENLAEKIDLSGSKLDAIGETHAELSNLASTLKRRLDDDEEMRETKRRRLAHPLSECQLPSPAISCQYSLPTPDTPVCASLQSRKQGWGHGFAVLRWACMGGTSGLATAGAQNCSRHCRRLIVIGTGSVWASRSTMMARCHFVGRNK</sequence>
<dbReference type="Proteomes" id="UP001174936">
    <property type="component" value="Unassembled WGS sequence"/>
</dbReference>
<proteinExistence type="predicted"/>
<keyword evidence="2" id="KW-1185">Reference proteome</keyword>
<accession>A0AA39XRW5</accession>
<evidence type="ECO:0000313" key="2">
    <source>
        <dbReference type="Proteomes" id="UP001174936"/>
    </source>
</evidence>
<organism evidence="1 2">
    <name type="scientific">Cercophora newfieldiana</name>
    <dbReference type="NCBI Taxonomy" id="92897"/>
    <lineage>
        <taxon>Eukaryota</taxon>
        <taxon>Fungi</taxon>
        <taxon>Dikarya</taxon>
        <taxon>Ascomycota</taxon>
        <taxon>Pezizomycotina</taxon>
        <taxon>Sordariomycetes</taxon>
        <taxon>Sordariomycetidae</taxon>
        <taxon>Sordariales</taxon>
        <taxon>Lasiosphaeriaceae</taxon>
        <taxon>Cercophora</taxon>
    </lineage>
</organism>
<comment type="caution">
    <text evidence="1">The sequence shown here is derived from an EMBL/GenBank/DDBJ whole genome shotgun (WGS) entry which is preliminary data.</text>
</comment>
<reference evidence="1" key="1">
    <citation type="submission" date="2023-06" db="EMBL/GenBank/DDBJ databases">
        <title>Genome-scale phylogeny and comparative genomics of the fungal order Sordariales.</title>
        <authorList>
            <consortium name="Lawrence Berkeley National Laboratory"/>
            <person name="Hensen N."/>
            <person name="Bonometti L."/>
            <person name="Westerberg I."/>
            <person name="Brannstrom I.O."/>
            <person name="Guillou S."/>
            <person name="Cros-Aarteil S."/>
            <person name="Calhoun S."/>
            <person name="Haridas S."/>
            <person name="Kuo A."/>
            <person name="Mondo S."/>
            <person name="Pangilinan J."/>
            <person name="Riley R."/>
            <person name="Labutti K."/>
            <person name="Andreopoulos B."/>
            <person name="Lipzen A."/>
            <person name="Chen C."/>
            <person name="Yanf M."/>
            <person name="Daum C."/>
            <person name="Ng V."/>
            <person name="Clum A."/>
            <person name="Steindorff A."/>
            <person name="Ohm R."/>
            <person name="Martin F."/>
            <person name="Silar P."/>
            <person name="Natvig D."/>
            <person name="Lalanne C."/>
            <person name="Gautier V."/>
            <person name="Ament-Velasquez S.L."/>
            <person name="Kruys A."/>
            <person name="Hutchinson M.I."/>
            <person name="Powell A.J."/>
            <person name="Barry K."/>
            <person name="Miller A.N."/>
            <person name="Grigoriev I.V."/>
            <person name="Debuchy R."/>
            <person name="Gladieux P."/>
            <person name="Thoren M.H."/>
            <person name="Johannesson H."/>
        </authorList>
    </citation>
    <scope>NUCLEOTIDE SEQUENCE</scope>
    <source>
        <strain evidence="1">SMH2532-1</strain>
    </source>
</reference>
<name>A0AA39XRW5_9PEZI</name>
<protein>
    <submittedName>
        <fullName evidence="1">Uncharacterized protein</fullName>
    </submittedName>
</protein>
<evidence type="ECO:0000313" key="1">
    <source>
        <dbReference type="EMBL" id="KAK0639093.1"/>
    </source>
</evidence>
<gene>
    <name evidence="1" type="ORF">B0T16DRAFT_422417</name>
</gene>